<reference evidence="7" key="1">
    <citation type="journal article" date="2018" name="DNA Res.">
        <title>Multiple hybrid de novo genome assembly of finger millet, an orphan allotetraploid crop.</title>
        <authorList>
            <person name="Hatakeyama M."/>
            <person name="Aluri S."/>
            <person name="Balachadran M.T."/>
            <person name="Sivarajan S.R."/>
            <person name="Patrignani A."/>
            <person name="Gruter S."/>
            <person name="Poveda L."/>
            <person name="Shimizu-Inatsugi R."/>
            <person name="Baeten J."/>
            <person name="Francoijs K.J."/>
            <person name="Nataraja K.N."/>
            <person name="Reddy Y.A.N."/>
            <person name="Phadnis S."/>
            <person name="Ravikumar R.L."/>
            <person name="Schlapbach R."/>
            <person name="Sreeman S.M."/>
            <person name="Shimizu K.K."/>
        </authorList>
    </citation>
    <scope>NUCLEOTIDE SEQUENCE</scope>
</reference>
<evidence type="ECO:0000256" key="1">
    <source>
        <dbReference type="ARBA" id="ARBA00022737"/>
    </source>
</evidence>
<dbReference type="Pfam" id="PF00249">
    <property type="entry name" value="Myb_DNA-binding"/>
    <property type="match status" value="2"/>
</dbReference>
<keyword evidence="1" id="KW-0677">Repeat</keyword>
<sequence length="239" mass="26390">MERHGGGGGGWTALPRKAGLRRCGKSCRLRWLNYLRPDLRRGGFTPEEDQVICALYAAVGSRWSLIAAHLPGRTDNGVKNHWNTRLKKKLHLFFPSMPSSSFVPPPMQTRGRRRRGGYQSHHDDPNAAIVGAVAPQPLQPCSFWSWSSQTYGTSMSVGAGGETSMIAVTKDAAAAPMSQQPADARYSNELTELDAIFRSVSCSGGDHSDLTQSSSADMEASNWNQYQQFESVLQNRLYW</sequence>
<dbReference type="CDD" id="cd00167">
    <property type="entry name" value="SANT"/>
    <property type="match status" value="1"/>
</dbReference>
<dbReference type="SUPFAM" id="SSF46689">
    <property type="entry name" value="Homeodomain-like"/>
    <property type="match status" value="1"/>
</dbReference>
<dbReference type="InterPro" id="IPR009057">
    <property type="entry name" value="Homeodomain-like_sf"/>
</dbReference>
<dbReference type="Proteomes" id="UP001054889">
    <property type="component" value="Unassembled WGS sequence"/>
</dbReference>
<dbReference type="PROSITE" id="PS51294">
    <property type="entry name" value="HTH_MYB"/>
    <property type="match status" value="1"/>
</dbReference>
<evidence type="ECO:0000256" key="4">
    <source>
        <dbReference type="ARBA" id="ARBA00023163"/>
    </source>
</evidence>
<keyword evidence="2" id="KW-0805">Transcription regulation</keyword>
<dbReference type="GO" id="GO:0003677">
    <property type="term" value="F:DNA binding"/>
    <property type="evidence" value="ECO:0007669"/>
    <property type="project" value="UniProtKB-KW"/>
</dbReference>
<evidence type="ECO:0000256" key="2">
    <source>
        <dbReference type="ARBA" id="ARBA00023015"/>
    </source>
</evidence>
<feature type="domain" description="Myb-like" evidence="5">
    <location>
        <begin position="1"/>
        <end position="35"/>
    </location>
</feature>
<feature type="domain" description="Myb-like" evidence="5">
    <location>
        <begin position="36"/>
        <end position="86"/>
    </location>
</feature>
<evidence type="ECO:0000313" key="7">
    <source>
        <dbReference type="EMBL" id="GJM95058.1"/>
    </source>
</evidence>
<dbReference type="PANTHER" id="PTHR48000:SF20">
    <property type="entry name" value="OS01G0685400 PROTEIN"/>
    <property type="match status" value="1"/>
</dbReference>
<dbReference type="EMBL" id="BQKI01000005">
    <property type="protein sequence ID" value="GJM95058.1"/>
    <property type="molecule type" value="Genomic_DNA"/>
</dbReference>
<organism evidence="7 8">
    <name type="scientific">Eleusine coracana subsp. coracana</name>
    <dbReference type="NCBI Taxonomy" id="191504"/>
    <lineage>
        <taxon>Eukaryota</taxon>
        <taxon>Viridiplantae</taxon>
        <taxon>Streptophyta</taxon>
        <taxon>Embryophyta</taxon>
        <taxon>Tracheophyta</taxon>
        <taxon>Spermatophyta</taxon>
        <taxon>Magnoliopsida</taxon>
        <taxon>Liliopsida</taxon>
        <taxon>Poales</taxon>
        <taxon>Poaceae</taxon>
        <taxon>PACMAD clade</taxon>
        <taxon>Chloridoideae</taxon>
        <taxon>Cynodonteae</taxon>
        <taxon>Eleusininae</taxon>
        <taxon>Eleusine</taxon>
    </lineage>
</organism>
<dbReference type="PANTHER" id="PTHR48000">
    <property type="entry name" value="OS09G0431300 PROTEIN"/>
    <property type="match status" value="1"/>
</dbReference>
<feature type="domain" description="HTH myb-type" evidence="6">
    <location>
        <begin position="36"/>
        <end position="90"/>
    </location>
</feature>
<protein>
    <submittedName>
        <fullName evidence="7">Uncharacterized protein</fullName>
    </submittedName>
</protein>
<evidence type="ECO:0000313" key="8">
    <source>
        <dbReference type="Proteomes" id="UP001054889"/>
    </source>
</evidence>
<dbReference type="InterPro" id="IPR001005">
    <property type="entry name" value="SANT/Myb"/>
</dbReference>
<evidence type="ECO:0000256" key="3">
    <source>
        <dbReference type="ARBA" id="ARBA00023125"/>
    </source>
</evidence>
<dbReference type="PROSITE" id="PS50090">
    <property type="entry name" value="MYB_LIKE"/>
    <property type="match status" value="2"/>
</dbReference>
<keyword evidence="3" id="KW-0238">DNA-binding</keyword>
<evidence type="ECO:0000259" key="6">
    <source>
        <dbReference type="PROSITE" id="PS51294"/>
    </source>
</evidence>
<accession>A0AAV5C9T7</accession>
<evidence type="ECO:0000259" key="5">
    <source>
        <dbReference type="PROSITE" id="PS50090"/>
    </source>
</evidence>
<dbReference type="SMART" id="SM00717">
    <property type="entry name" value="SANT"/>
    <property type="match status" value="1"/>
</dbReference>
<reference evidence="7" key="2">
    <citation type="submission" date="2021-12" db="EMBL/GenBank/DDBJ databases">
        <title>Resequencing data analysis of finger millet.</title>
        <authorList>
            <person name="Hatakeyama M."/>
            <person name="Aluri S."/>
            <person name="Balachadran M.T."/>
            <person name="Sivarajan S.R."/>
            <person name="Poveda L."/>
            <person name="Shimizu-Inatsugi R."/>
            <person name="Schlapbach R."/>
            <person name="Sreeman S.M."/>
            <person name="Shimizu K.K."/>
        </authorList>
    </citation>
    <scope>NUCLEOTIDE SEQUENCE</scope>
</reference>
<name>A0AAV5C9T7_ELECO</name>
<dbReference type="AlphaFoldDB" id="A0AAV5C9T7"/>
<gene>
    <name evidence="7" type="primary">ga11754</name>
    <name evidence="7" type="ORF">PR202_ga11754</name>
</gene>
<keyword evidence="8" id="KW-1185">Reference proteome</keyword>
<keyword evidence="4" id="KW-0804">Transcription</keyword>
<dbReference type="Gene3D" id="1.10.10.60">
    <property type="entry name" value="Homeodomain-like"/>
    <property type="match status" value="2"/>
</dbReference>
<dbReference type="InterPro" id="IPR017930">
    <property type="entry name" value="Myb_dom"/>
</dbReference>
<proteinExistence type="predicted"/>
<comment type="caution">
    <text evidence="7">The sequence shown here is derived from an EMBL/GenBank/DDBJ whole genome shotgun (WGS) entry which is preliminary data.</text>
</comment>